<dbReference type="EMBL" id="LDTZ01000015">
    <property type="protein sequence ID" value="KNA92160.1"/>
    <property type="molecule type" value="Genomic_DNA"/>
</dbReference>
<dbReference type="InterPro" id="IPR009721">
    <property type="entry name" value="O-acyltransferase_WSD1_C"/>
</dbReference>
<sequence>MQRMSAADVVPYWMAPIIPNDQFVVYVFADDRPGDAGELAAWIATRAAGVADLRLRVLDIPFTLDRPYWVHADILPSQFVVDDAERTWQDCLAILADRMSEQLDPAEMAWRVHLFAHVLGVPGIEHSGVEVSDASAGPSGGVRAGVVVALQVSHALGDGRRTAAITRDLFGPVAPMPANPAYPVRALPDSTLRVAGAVIGAARLPAQFAWMIARGFVAWQRYRAAPPRQAAGVLLSRLNRAPGTGRTLRTLTVERDALRIGDRGVTVGALIAISLALPTFLGDPDGRLVVELTVARNSKRLSRNNFRSKSSRRNNFRNVGVDLHVDESDLAQRARLIAGEIDAARRADEDPARVASRAATAATPAALTRWGIGHFDPTAVPERITGVTVVSSVNRGAGDLMLDGRPVLATTGFPALSPVQGLTHGVHGIADQVTISVTTSPEIAPDVDDYLTLLSEAIDQLDAVRTSGVRAGRAAPAMDRGRSEGNSASHV</sequence>
<protein>
    <recommendedName>
        <fullName evidence="2">O-acyltransferase WSD1 C-terminal domain-containing protein</fullName>
    </recommendedName>
</protein>
<keyword evidence="4" id="KW-1185">Reference proteome</keyword>
<name>A0ABR5IEJ3_9ACTN</name>
<accession>A0ABR5IEJ3</accession>
<comment type="caution">
    <text evidence="3">The sequence shown here is derived from an EMBL/GenBank/DDBJ whole genome shotgun (WGS) entry which is preliminary data.</text>
</comment>
<organism evidence="3 4">
    <name type="scientific">Gordonia jacobaea</name>
    <dbReference type="NCBI Taxonomy" id="122202"/>
    <lineage>
        <taxon>Bacteria</taxon>
        <taxon>Bacillati</taxon>
        <taxon>Actinomycetota</taxon>
        <taxon>Actinomycetes</taxon>
        <taxon>Mycobacteriales</taxon>
        <taxon>Gordoniaceae</taxon>
        <taxon>Gordonia</taxon>
    </lineage>
</organism>
<feature type="domain" description="O-acyltransferase WSD1 C-terminal" evidence="2">
    <location>
        <begin position="314"/>
        <end position="461"/>
    </location>
</feature>
<dbReference type="RefSeq" id="WP_049698494.1">
    <property type="nucleotide sequence ID" value="NZ_LDTZ01000015.1"/>
</dbReference>
<feature type="region of interest" description="Disordered" evidence="1">
    <location>
        <begin position="471"/>
        <end position="491"/>
    </location>
</feature>
<evidence type="ECO:0000259" key="2">
    <source>
        <dbReference type="Pfam" id="PF06974"/>
    </source>
</evidence>
<dbReference type="Pfam" id="PF06974">
    <property type="entry name" value="WS_DGAT_C"/>
    <property type="match status" value="1"/>
</dbReference>
<dbReference type="Proteomes" id="UP000037247">
    <property type="component" value="Unassembled WGS sequence"/>
</dbReference>
<evidence type="ECO:0000313" key="4">
    <source>
        <dbReference type="Proteomes" id="UP000037247"/>
    </source>
</evidence>
<evidence type="ECO:0000313" key="3">
    <source>
        <dbReference type="EMBL" id="KNA92160.1"/>
    </source>
</evidence>
<evidence type="ECO:0000256" key="1">
    <source>
        <dbReference type="SAM" id="MobiDB-lite"/>
    </source>
</evidence>
<reference evidence="3 4" key="1">
    <citation type="submission" date="2015-05" db="EMBL/GenBank/DDBJ databases">
        <title>Draft genome sequence of the bacterium Gordonia jacobaea a new member of the Gordonia genus.</title>
        <authorList>
            <person name="Jimenez-Galisteo G."/>
            <person name="Dominguez A."/>
            <person name="Munoz E."/>
            <person name="Vinas M."/>
        </authorList>
    </citation>
    <scope>NUCLEOTIDE SEQUENCE [LARGE SCALE GENOMIC DNA]</scope>
    <source>
        <strain evidence="4">mv1</strain>
    </source>
</reference>
<gene>
    <name evidence="3" type="ORF">ABW18_08445</name>
</gene>
<proteinExistence type="predicted"/>